<protein>
    <submittedName>
        <fullName evidence="3">Uncharacterized protein</fullName>
    </submittedName>
</protein>
<feature type="compositionally biased region" description="Pro residues" evidence="1">
    <location>
        <begin position="243"/>
        <end position="258"/>
    </location>
</feature>
<evidence type="ECO:0000256" key="2">
    <source>
        <dbReference type="SAM" id="Phobius"/>
    </source>
</evidence>
<feature type="compositionally biased region" description="Low complexity" evidence="1">
    <location>
        <begin position="315"/>
        <end position="326"/>
    </location>
</feature>
<evidence type="ECO:0000313" key="4">
    <source>
        <dbReference type="Proteomes" id="UP000239415"/>
    </source>
</evidence>
<dbReference type="EMBL" id="PVMZ01000001">
    <property type="protein sequence ID" value="PRX25682.1"/>
    <property type="molecule type" value="Genomic_DNA"/>
</dbReference>
<feature type="region of interest" description="Disordered" evidence="1">
    <location>
        <begin position="202"/>
        <end position="264"/>
    </location>
</feature>
<reference evidence="3 4" key="1">
    <citation type="submission" date="2018-03" db="EMBL/GenBank/DDBJ databases">
        <title>Genomic Encyclopedia of Archaeal and Bacterial Type Strains, Phase II (KMG-II): from individual species to whole genera.</title>
        <authorList>
            <person name="Goeker M."/>
        </authorList>
    </citation>
    <scope>NUCLEOTIDE SEQUENCE [LARGE SCALE GENOMIC DNA]</scope>
    <source>
        <strain evidence="3 4">DSM 43146</strain>
    </source>
</reference>
<name>A0A2T0KPK6_9ACTN</name>
<keyword evidence="2" id="KW-0472">Membrane</keyword>
<feature type="transmembrane region" description="Helical" evidence="2">
    <location>
        <begin position="69"/>
        <end position="89"/>
    </location>
</feature>
<keyword evidence="2" id="KW-1133">Transmembrane helix</keyword>
<feature type="compositionally biased region" description="Low complexity" evidence="1">
    <location>
        <begin position="230"/>
        <end position="242"/>
    </location>
</feature>
<feature type="region of interest" description="Disordered" evidence="1">
    <location>
        <begin position="283"/>
        <end position="382"/>
    </location>
</feature>
<sequence>MRHLRSIFYALVLAPCIWVLLAVGFTDDLSSRGRDFFAAESISGLLLLIFSGILFSILAAGPVSPAGPVLAGAAYLGVTVWAFNAPASYASLWAPEVAKEGFDLSRPGYGLAAVLAVPLLGTALSARRWARYEPPVLPIIGEIGRFRGAAKVAGTTVAAEQTTVIRTGVPADRAVPLGTGLADDRTVAINSGAAPADRTAVVPNADRTEPLGRNDRTEVVTNNDRTVFVTQPQSPAAPATPRTAPPAPPAAPRTPPVPVSESEPTTVLALGADEPTVVSGLGLAAPKPAAPQPATPKPVAPQPADPDMTRPLLIPAKATAKAAKPAPADEKTVPAGVTEQTDEKTVPAGVTESADEKTTALNLPTEPTAVIPAQRRPPSIES</sequence>
<dbReference type="OrthoDB" id="3292970at2"/>
<feature type="transmembrane region" description="Helical" evidence="2">
    <location>
        <begin position="37"/>
        <end position="57"/>
    </location>
</feature>
<gene>
    <name evidence="3" type="ORF">CLV67_101401</name>
</gene>
<evidence type="ECO:0000256" key="1">
    <source>
        <dbReference type="SAM" id="MobiDB-lite"/>
    </source>
</evidence>
<keyword evidence="4" id="KW-1185">Reference proteome</keyword>
<feature type="compositionally biased region" description="Polar residues" evidence="1">
    <location>
        <begin position="219"/>
        <end position="229"/>
    </location>
</feature>
<feature type="transmembrane region" description="Helical" evidence="2">
    <location>
        <begin position="7"/>
        <end position="25"/>
    </location>
</feature>
<evidence type="ECO:0000313" key="3">
    <source>
        <dbReference type="EMBL" id="PRX25682.1"/>
    </source>
</evidence>
<dbReference type="AlphaFoldDB" id="A0A2T0KPK6"/>
<comment type="caution">
    <text evidence="3">The sequence shown here is derived from an EMBL/GenBank/DDBJ whole genome shotgun (WGS) entry which is preliminary data.</text>
</comment>
<dbReference type="RefSeq" id="WP_146168967.1">
    <property type="nucleotide sequence ID" value="NZ_BOMO01000023.1"/>
</dbReference>
<dbReference type="Proteomes" id="UP000239415">
    <property type="component" value="Unassembled WGS sequence"/>
</dbReference>
<feature type="compositionally biased region" description="Basic and acidic residues" evidence="1">
    <location>
        <begin position="206"/>
        <end position="218"/>
    </location>
</feature>
<organism evidence="3 4">
    <name type="scientific">Actinoplanes italicus</name>
    <dbReference type="NCBI Taxonomy" id="113567"/>
    <lineage>
        <taxon>Bacteria</taxon>
        <taxon>Bacillati</taxon>
        <taxon>Actinomycetota</taxon>
        <taxon>Actinomycetes</taxon>
        <taxon>Micromonosporales</taxon>
        <taxon>Micromonosporaceae</taxon>
        <taxon>Actinoplanes</taxon>
    </lineage>
</organism>
<keyword evidence="2" id="KW-0812">Transmembrane</keyword>
<feature type="compositionally biased region" description="Pro residues" evidence="1">
    <location>
        <begin position="288"/>
        <end position="304"/>
    </location>
</feature>
<proteinExistence type="predicted"/>
<accession>A0A2T0KPK6</accession>